<evidence type="ECO:0000256" key="9">
    <source>
        <dbReference type="SAM" id="Coils"/>
    </source>
</evidence>
<evidence type="ECO:0000313" key="12">
    <source>
        <dbReference type="EMBL" id="WFP16424.1"/>
    </source>
</evidence>
<evidence type="ECO:0000256" key="5">
    <source>
        <dbReference type="ARBA" id="ARBA00022741"/>
    </source>
</evidence>
<reference evidence="12 13" key="1">
    <citation type="submission" date="2023-04" db="EMBL/GenBank/DDBJ databases">
        <title>Funneling lignin-derived compounds into biodiesel using alkali-halophilic Citricoccus sp. P2.</title>
        <authorList>
            <person name="Luo C.-B."/>
        </authorList>
    </citation>
    <scope>NUCLEOTIDE SEQUENCE [LARGE SCALE GENOMIC DNA]</scope>
    <source>
        <strain evidence="12 13">P2</strain>
    </source>
</reference>
<dbReference type="SUPFAM" id="SSF55874">
    <property type="entry name" value="ATPase domain of HSP90 chaperone/DNA topoisomerase II/histidine kinase"/>
    <property type="match status" value="1"/>
</dbReference>
<keyword evidence="8" id="KW-0902">Two-component regulatory system</keyword>
<evidence type="ECO:0000256" key="1">
    <source>
        <dbReference type="ARBA" id="ARBA00000085"/>
    </source>
</evidence>
<dbReference type="RefSeq" id="WP_278157564.1">
    <property type="nucleotide sequence ID" value="NZ_CP121252.1"/>
</dbReference>
<keyword evidence="10" id="KW-0472">Membrane</keyword>
<dbReference type="InterPro" id="IPR055558">
    <property type="entry name" value="DUF7134"/>
</dbReference>
<dbReference type="InterPro" id="IPR005467">
    <property type="entry name" value="His_kinase_dom"/>
</dbReference>
<dbReference type="EMBL" id="CP121252">
    <property type="protein sequence ID" value="WFP16424.1"/>
    <property type="molecule type" value="Genomic_DNA"/>
</dbReference>
<comment type="catalytic activity">
    <reaction evidence="1">
        <text>ATP + protein L-histidine = ADP + protein N-phospho-L-histidine.</text>
        <dbReference type="EC" id="2.7.13.3"/>
    </reaction>
</comment>
<feature type="transmembrane region" description="Helical" evidence="10">
    <location>
        <begin position="70"/>
        <end position="96"/>
    </location>
</feature>
<evidence type="ECO:0000256" key="10">
    <source>
        <dbReference type="SAM" id="Phobius"/>
    </source>
</evidence>
<dbReference type="InterPro" id="IPR036890">
    <property type="entry name" value="HATPase_C_sf"/>
</dbReference>
<sequence length="411" mass="43394">MNPLRAMDQFSARHPVLVDGCVAGLLWLVLGPVFTLGYAGSALDAAWMLVLSLAQALPWAVRRVRPVTSASITVGAFLLQLFTGPPLIGTIFFAPLTVHNLAVRAPRWASRLGLIVALGGAVAYGFRFGYVPFSTTGFDGVPTVMSPGGLLAFIIVTLLCGAVVTAAWAFGDLARTRRLALQQTADRARQLEIEAAQERELAAADERNHIAREMHDIVAHSLQVIISQADGGRYAGAANPQVAVDTLETIGTASRDALAEMRRLLGVLRGPEQAEHRPQPTLADLPGLIETVRLTGISIDVASEGEARGALAAGGELVAYRVVQEALTNAARHAGPRTQVQVEITWTAQGIHLRIDDDGRGAAAQRGDTTGAGQGLLGMRERVGLYGGVVSAGPRPGGGFRVDATIPYQET</sequence>
<feature type="transmembrane region" description="Helical" evidence="10">
    <location>
        <begin position="21"/>
        <end position="50"/>
    </location>
</feature>
<keyword evidence="10" id="KW-1133">Transmembrane helix</keyword>
<evidence type="ECO:0000256" key="7">
    <source>
        <dbReference type="ARBA" id="ARBA00022840"/>
    </source>
</evidence>
<evidence type="ECO:0000313" key="13">
    <source>
        <dbReference type="Proteomes" id="UP001219037"/>
    </source>
</evidence>
<dbReference type="EC" id="2.7.13.3" evidence="2"/>
<feature type="domain" description="Histidine kinase" evidence="11">
    <location>
        <begin position="321"/>
        <end position="410"/>
    </location>
</feature>
<protein>
    <recommendedName>
        <fullName evidence="2">histidine kinase</fullName>
        <ecNumber evidence="2">2.7.13.3</ecNumber>
    </recommendedName>
</protein>
<evidence type="ECO:0000256" key="4">
    <source>
        <dbReference type="ARBA" id="ARBA00022679"/>
    </source>
</evidence>
<gene>
    <name evidence="12" type="ORF">P8192_13755</name>
</gene>
<dbReference type="Proteomes" id="UP001219037">
    <property type="component" value="Chromosome"/>
</dbReference>
<dbReference type="InterPro" id="IPR050482">
    <property type="entry name" value="Sensor_HK_TwoCompSys"/>
</dbReference>
<organism evidence="12 13">
    <name type="scientific">Citricoccus muralis</name>
    <dbReference type="NCBI Taxonomy" id="169134"/>
    <lineage>
        <taxon>Bacteria</taxon>
        <taxon>Bacillati</taxon>
        <taxon>Actinomycetota</taxon>
        <taxon>Actinomycetes</taxon>
        <taxon>Micrococcales</taxon>
        <taxon>Micrococcaceae</taxon>
        <taxon>Citricoccus</taxon>
    </lineage>
</organism>
<keyword evidence="3" id="KW-0597">Phosphoprotein</keyword>
<evidence type="ECO:0000259" key="11">
    <source>
        <dbReference type="PROSITE" id="PS50109"/>
    </source>
</evidence>
<dbReference type="InterPro" id="IPR003594">
    <property type="entry name" value="HATPase_dom"/>
</dbReference>
<dbReference type="Gene3D" id="3.30.565.10">
    <property type="entry name" value="Histidine kinase-like ATPase, C-terminal domain"/>
    <property type="match status" value="1"/>
</dbReference>
<evidence type="ECO:0000256" key="6">
    <source>
        <dbReference type="ARBA" id="ARBA00022777"/>
    </source>
</evidence>
<feature type="transmembrane region" description="Helical" evidence="10">
    <location>
        <begin position="150"/>
        <end position="170"/>
    </location>
</feature>
<dbReference type="PANTHER" id="PTHR24421">
    <property type="entry name" value="NITRATE/NITRITE SENSOR PROTEIN NARX-RELATED"/>
    <property type="match status" value="1"/>
</dbReference>
<evidence type="ECO:0000256" key="8">
    <source>
        <dbReference type="ARBA" id="ARBA00023012"/>
    </source>
</evidence>
<proteinExistence type="predicted"/>
<name>A0ABY8H6H0_9MICC</name>
<dbReference type="PANTHER" id="PTHR24421:SF10">
    <property type="entry name" value="NITRATE_NITRITE SENSOR PROTEIN NARQ"/>
    <property type="match status" value="1"/>
</dbReference>
<dbReference type="PROSITE" id="PS50109">
    <property type="entry name" value="HIS_KIN"/>
    <property type="match status" value="1"/>
</dbReference>
<dbReference type="InterPro" id="IPR011712">
    <property type="entry name" value="Sig_transdc_His_kin_sub3_dim/P"/>
</dbReference>
<dbReference type="Gene3D" id="1.20.5.1930">
    <property type="match status" value="1"/>
</dbReference>
<keyword evidence="4" id="KW-0808">Transferase</keyword>
<dbReference type="Pfam" id="PF23539">
    <property type="entry name" value="DUF7134"/>
    <property type="match status" value="1"/>
</dbReference>
<dbReference type="Pfam" id="PF07730">
    <property type="entry name" value="HisKA_3"/>
    <property type="match status" value="1"/>
</dbReference>
<dbReference type="GO" id="GO:0016301">
    <property type="term" value="F:kinase activity"/>
    <property type="evidence" value="ECO:0007669"/>
    <property type="project" value="UniProtKB-KW"/>
</dbReference>
<accession>A0ABY8H6H0</accession>
<dbReference type="CDD" id="cd16917">
    <property type="entry name" value="HATPase_UhpB-NarQ-NarX-like"/>
    <property type="match status" value="1"/>
</dbReference>
<keyword evidence="5" id="KW-0547">Nucleotide-binding</keyword>
<keyword evidence="10" id="KW-0812">Transmembrane</keyword>
<keyword evidence="7" id="KW-0067">ATP-binding</keyword>
<keyword evidence="9" id="KW-0175">Coiled coil</keyword>
<dbReference type="Pfam" id="PF02518">
    <property type="entry name" value="HATPase_c"/>
    <property type="match status" value="1"/>
</dbReference>
<dbReference type="SMART" id="SM00387">
    <property type="entry name" value="HATPase_c"/>
    <property type="match status" value="1"/>
</dbReference>
<evidence type="ECO:0000256" key="3">
    <source>
        <dbReference type="ARBA" id="ARBA00022553"/>
    </source>
</evidence>
<feature type="coiled-coil region" evidence="9">
    <location>
        <begin position="181"/>
        <end position="208"/>
    </location>
</feature>
<evidence type="ECO:0000256" key="2">
    <source>
        <dbReference type="ARBA" id="ARBA00012438"/>
    </source>
</evidence>
<feature type="transmembrane region" description="Helical" evidence="10">
    <location>
        <begin position="108"/>
        <end position="130"/>
    </location>
</feature>
<keyword evidence="6 12" id="KW-0418">Kinase</keyword>
<keyword evidence="13" id="KW-1185">Reference proteome</keyword>